<keyword evidence="2" id="KW-0997">Cell inner membrane</keyword>
<evidence type="ECO:0000256" key="2">
    <source>
        <dbReference type="ARBA" id="ARBA00022519"/>
    </source>
</evidence>
<name>D9PIS1_9ZZZZ</name>
<evidence type="ECO:0000256" key="1">
    <source>
        <dbReference type="ARBA" id="ARBA00022475"/>
    </source>
</evidence>
<reference evidence="6" key="2">
    <citation type="journal article" date="2011" name="Microb. Ecol.">
        <title>Taxonomic and Functional Metagenomic Profiling of the Microbial Community in the Anoxic Sediment of a Sub-saline Shallow Lake (Laguna de Carrizo, Central Spain).</title>
        <authorList>
            <person name="Ferrer M."/>
            <person name="Guazzaroni M.E."/>
            <person name="Richter M."/>
            <person name="Garcia-Salamanca A."/>
            <person name="Yarza P."/>
            <person name="Suarez-Suarez A."/>
            <person name="Solano J."/>
            <person name="Alcaide M."/>
            <person name="van Dillewijn P."/>
            <person name="Molina-Henares M.A."/>
            <person name="Lopez-Cortes N."/>
            <person name="Al-Ramahi Y."/>
            <person name="Guerrero C."/>
            <person name="Acosta A."/>
            <person name="de Eugenio L.I."/>
            <person name="Martinez V."/>
            <person name="Marques S."/>
            <person name="Rojo F."/>
            <person name="Santero E."/>
            <person name="Genilloud O."/>
            <person name="Perez-Perez J."/>
            <person name="Rossello-Mora R."/>
            <person name="Ramos J.L."/>
        </authorList>
    </citation>
    <scope>NUCLEOTIDE SEQUENCE</scope>
</reference>
<dbReference type="InterPro" id="IPR052363">
    <property type="entry name" value="LPS_export_LptC"/>
</dbReference>
<evidence type="ECO:0000256" key="3">
    <source>
        <dbReference type="ARBA" id="ARBA00022692"/>
    </source>
</evidence>
<evidence type="ECO:0000256" key="4">
    <source>
        <dbReference type="ARBA" id="ARBA00022989"/>
    </source>
</evidence>
<dbReference type="Pfam" id="PF06835">
    <property type="entry name" value="LptC"/>
    <property type="match status" value="1"/>
</dbReference>
<dbReference type="AlphaFoldDB" id="D9PIS1"/>
<sequence length="186" mass="20591">MRSLLPVSLFFLYWSIFFPFGQVKAEENESAQALPQQFQETTEFFLTESEAGKPKWDIRAQSAAFASSGEASLSKVEINLYKEGKKVITVRSDKGVYDKASQSVVLEGNVFGLTNEGQSFSTRRLEWDAARGKISTQDPVKITGNNVIINGRGLEFSSDLKKIVLKKNVTVEITGGADTIPLKFGR</sequence>
<protein>
    <submittedName>
        <fullName evidence="6">Secreted protein containing DUF1239</fullName>
    </submittedName>
</protein>
<keyword evidence="5" id="KW-0472">Membrane</keyword>
<dbReference type="InterPro" id="IPR026265">
    <property type="entry name" value="LptC"/>
</dbReference>
<dbReference type="PANTHER" id="PTHR37481:SF1">
    <property type="entry name" value="LIPOPOLYSACCHARIDE EXPORT SYSTEM PROTEIN LPTC"/>
    <property type="match status" value="1"/>
</dbReference>
<comment type="caution">
    <text evidence="6">The sequence shown here is derived from an EMBL/GenBank/DDBJ whole genome shotgun (WGS) entry which is preliminary data.</text>
</comment>
<keyword evidence="4" id="KW-1133">Transmembrane helix</keyword>
<dbReference type="Gene3D" id="2.60.450.10">
    <property type="entry name" value="Lipopolysaccharide (LPS) transport protein A like domain"/>
    <property type="match status" value="1"/>
</dbReference>
<keyword evidence="3" id="KW-0812">Transmembrane</keyword>
<dbReference type="GO" id="GO:0017089">
    <property type="term" value="F:glycolipid transfer activity"/>
    <property type="evidence" value="ECO:0007669"/>
    <property type="project" value="TreeGrafter"/>
</dbReference>
<proteinExistence type="predicted"/>
<dbReference type="GO" id="GO:0005886">
    <property type="term" value="C:plasma membrane"/>
    <property type="evidence" value="ECO:0007669"/>
    <property type="project" value="InterPro"/>
</dbReference>
<dbReference type="GO" id="GO:0015221">
    <property type="term" value="F:lipopolysaccharide transmembrane transporter activity"/>
    <property type="evidence" value="ECO:0007669"/>
    <property type="project" value="InterPro"/>
</dbReference>
<accession>D9PIS1</accession>
<keyword evidence="1" id="KW-1003">Cell membrane</keyword>
<dbReference type="PANTHER" id="PTHR37481">
    <property type="entry name" value="LIPOPOLYSACCHARIDE EXPORT SYSTEM PROTEIN LPTC"/>
    <property type="match status" value="1"/>
</dbReference>
<dbReference type="EMBL" id="ADZX01000450">
    <property type="protein sequence ID" value="EFK96544.1"/>
    <property type="molecule type" value="Genomic_DNA"/>
</dbReference>
<dbReference type="InterPro" id="IPR010664">
    <property type="entry name" value="LipoPS_assembly_LptC-rel"/>
</dbReference>
<organism evidence="6">
    <name type="scientific">sediment metagenome</name>
    <dbReference type="NCBI Taxonomy" id="749907"/>
    <lineage>
        <taxon>unclassified sequences</taxon>
        <taxon>metagenomes</taxon>
        <taxon>ecological metagenomes</taxon>
    </lineage>
</organism>
<gene>
    <name evidence="6" type="ORF">LDC_1429</name>
</gene>
<dbReference type="GO" id="GO:0030288">
    <property type="term" value="C:outer membrane-bounded periplasmic space"/>
    <property type="evidence" value="ECO:0007669"/>
    <property type="project" value="TreeGrafter"/>
</dbReference>
<evidence type="ECO:0000256" key="5">
    <source>
        <dbReference type="ARBA" id="ARBA00023136"/>
    </source>
</evidence>
<evidence type="ECO:0000313" key="6">
    <source>
        <dbReference type="EMBL" id="EFK96544.1"/>
    </source>
</evidence>
<reference evidence="6" key="1">
    <citation type="submission" date="2010-07" db="EMBL/GenBank/DDBJ databases">
        <authorList>
            <consortium name="CONSOLIDER consortium CSD2007-00005"/>
            <person name="Guazzaroni M.-E."/>
            <person name="Richter M."/>
            <person name="Garcia-Salamanca A."/>
            <person name="Yarza P."/>
            <person name="Ferrer M."/>
        </authorList>
    </citation>
    <scope>NUCLEOTIDE SEQUENCE</scope>
</reference>
<dbReference type="NCBIfam" id="TIGR04409">
    <property type="entry name" value="LptC_YrbK"/>
    <property type="match status" value="1"/>
</dbReference>